<gene>
    <name evidence="2" type="ORF">L248_0209</name>
</gene>
<dbReference type="Proteomes" id="UP000030647">
    <property type="component" value="Unassembled WGS sequence"/>
</dbReference>
<dbReference type="NCBIfam" id="NF040897">
    <property type="entry name" value="SPJ_0845_Nterm"/>
    <property type="match status" value="1"/>
</dbReference>
<name>U4TSX1_9LACO</name>
<evidence type="ECO:0000313" key="2">
    <source>
        <dbReference type="EMBL" id="ERL66530.1"/>
    </source>
</evidence>
<dbReference type="eggNOG" id="ENOG5030AS4">
    <property type="taxonomic scope" value="Bacteria"/>
</dbReference>
<dbReference type="STRING" id="1231336.L248_0209"/>
<protein>
    <submittedName>
        <fullName evidence="2">Uncharacterized protein</fullName>
    </submittedName>
</protein>
<dbReference type="InterPro" id="IPR047909">
    <property type="entry name" value="SPJ_0845-like_N"/>
</dbReference>
<sequence>MIAMGLTVKRENTLTSMFDSFATIPEDLKKKIDLKDGDEKKDDKKQKPSKDEKKK</sequence>
<dbReference type="HOGENOM" id="CLU_3026674_0_0_9"/>
<keyword evidence="3" id="KW-1185">Reference proteome</keyword>
<dbReference type="EMBL" id="KI271582">
    <property type="protein sequence ID" value="ERL66530.1"/>
    <property type="molecule type" value="Genomic_DNA"/>
</dbReference>
<evidence type="ECO:0000256" key="1">
    <source>
        <dbReference type="SAM" id="MobiDB-lite"/>
    </source>
</evidence>
<accession>U4TSX1</accession>
<evidence type="ECO:0000313" key="3">
    <source>
        <dbReference type="Proteomes" id="UP000030647"/>
    </source>
</evidence>
<feature type="region of interest" description="Disordered" evidence="1">
    <location>
        <begin position="32"/>
        <end position="55"/>
    </location>
</feature>
<reference evidence="3" key="1">
    <citation type="journal article" date="2013" name="Genome Announc.">
        <title>Whole-Genome Sequencing of Lactobacillus shenzhenensis Strain LY-73T.</title>
        <authorList>
            <person name="Lin Z."/>
            <person name="Liu Z."/>
            <person name="Yang R."/>
            <person name="Zou Y."/>
            <person name="Wan D."/>
            <person name="Chen J."/>
            <person name="Guo M."/>
            <person name="Zhao J."/>
            <person name="Fang C."/>
            <person name="Yang R."/>
            <person name="Liu F."/>
        </authorList>
    </citation>
    <scope>NUCLEOTIDE SEQUENCE [LARGE SCALE GENOMIC DNA]</scope>
    <source>
        <strain evidence="3">LY-73</strain>
    </source>
</reference>
<proteinExistence type="predicted"/>
<organism evidence="2 3">
    <name type="scientific">Schleiferilactobacillus shenzhenensis LY-73</name>
    <dbReference type="NCBI Taxonomy" id="1231336"/>
    <lineage>
        <taxon>Bacteria</taxon>
        <taxon>Bacillati</taxon>
        <taxon>Bacillota</taxon>
        <taxon>Bacilli</taxon>
        <taxon>Lactobacillales</taxon>
        <taxon>Lactobacillaceae</taxon>
        <taxon>Schleiferilactobacillus</taxon>
    </lineage>
</organism>
<dbReference type="AlphaFoldDB" id="U4TSX1"/>